<reference evidence="1 2" key="1">
    <citation type="submission" date="2016-05" db="EMBL/GenBank/DDBJ databases">
        <title>Single-cell genome of chain-forming Candidatus Thiomargarita nelsonii and comparison to other large sulfur-oxidizing bacteria.</title>
        <authorList>
            <person name="Winkel M."/>
            <person name="Salman V."/>
            <person name="Woyke T."/>
            <person name="Schulz-Vogt H."/>
            <person name="Richter M."/>
            <person name="Flood B."/>
            <person name="Bailey J."/>
            <person name="Amann R."/>
            <person name="Mussmann M."/>
        </authorList>
    </citation>
    <scope>NUCLEOTIDE SEQUENCE [LARGE SCALE GENOMIC DNA]</scope>
    <source>
        <strain evidence="1 2">THI036</strain>
    </source>
</reference>
<sequence length="54" mass="6175">MLDIGLGEQSLDPVLQTLTIRAEDQQVDMVWRGALAYPGVDWLPEMKQMHVHIE</sequence>
<dbReference type="EMBL" id="LUTY01000848">
    <property type="protein sequence ID" value="OAD22593.1"/>
    <property type="molecule type" value="Genomic_DNA"/>
</dbReference>
<comment type="caution">
    <text evidence="1">The sequence shown here is derived from an EMBL/GenBank/DDBJ whole genome shotgun (WGS) entry which is preliminary data.</text>
</comment>
<proteinExistence type="predicted"/>
<name>A0A176S3F3_9GAMM</name>
<protein>
    <submittedName>
        <fullName evidence="1">Uncharacterized protein</fullName>
    </submittedName>
</protein>
<gene>
    <name evidence="1" type="ORF">THIOM_001592</name>
</gene>
<accession>A0A176S3F3</accession>
<evidence type="ECO:0000313" key="2">
    <source>
        <dbReference type="Proteomes" id="UP000076962"/>
    </source>
</evidence>
<dbReference type="Proteomes" id="UP000076962">
    <property type="component" value="Unassembled WGS sequence"/>
</dbReference>
<dbReference type="AlphaFoldDB" id="A0A176S3F3"/>
<keyword evidence="2" id="KW-1185">Reference proteome</keyword>
<evidence type="ECO:0000313" key="1">
    <source>
        <dbReference type="EMBL" id="OAD22593.1"/>
    </source>
</evidence>
<organism evidence="1 2">
    <name type="scientific">Candidatus Thiomargarita nelsonii</name>
    <dbReference type="NCBI Taxonomy" id="1003181"/>
    <lineage>
        <taxon>Bacteria</taxon>
        <taxon>Pseudomonadati</taxon>
        <taxon>Pseudomonadota</taxon>
        <taxon>Gammaproteobacteria</taxon>
        <taxon>Thiotrichales</taxon>
        <taxon>Thiotrichaceae</taxon>
        <taxon>Thiomargarita</taxon>
    </lineage>
</organism>